<evidence type="ECO:0000313" key="9">
    <source>
        <dbReference type="EMBL" id="CEJ87216.1"/>
    </source>
</evidence>
<evidence type="ECO:0000256" key="6">
    <source>
        <dbReference type="RuleBase" id="RU003355"/>
    </source>
</evidence>
<proteinExistence type="inferred from homology"/>
<dbReference type="InterPro" id="IPR023827">
    <property type="entry name" value="Peptidase_S8_Asp-AS"/>
</dbReference>
<dbReference type="InterPro" id="IPR050131">
    <property type="entry name" value="Peptidase_S8_subtilisin-like"/>
</dbReference>
<evidence type="ECO:0000259" key="8">
    <source>
        <dbReference type="Pfam" id="PF24476"/>
    </source>
</evidence>
<dbReference type="STRING" id="1531966.A0A0A1SV04"/>
<protein>
    <submittedName>
        <fullName evidence="9">Uncharacterized protein</fullName>
    </submittedName>
</protein>
<evidence type="ECO:0000259" key="7">
    <source>
        <dbReference type="Pfam" id="PF00082"/>
    </source>
</evidence>
<dbReference type="AlphaFoldDB" id="A0A0A1SV04"/>
<dbReference type="InterPro" id="IPR036852">
    <property type="entry name" value="Peptidase_S8/S53_dom_sf"/>
</dbReference>
<evidence type="ECO:0000256" key="1">
    <source>
        <dbReference type="ARBA" id="ARBA00011073"/>
    </source>
</evidence>
<feature type="domain" description="Peptidase S8/S53" evidence="7">
    <location>
        <begin position="605"/>
        <end position="827"/>
    </location>
</feature>
<dbReference type="InterPro" id="IPR023828">
    <property type="entry name" value="Peptidase_S8_Ser-AS"/>
</dbReference>
<gene>
    <name evidence="9" type="ORF">VHEMI04341</name>
</gene>
<dbReference type="GO" id="GO:0006508">
    <property type="term" value="P:proteolysis"/>
    <property type="evidence" value="ECO:0007669"/>
    <property type="project" value="UniProtKB-KW"/>
</dbReference>
<reference evidence="9 10" key="1">
    <citation type="journal article" date="2015" name="Genome Announc.">
        <title>Draft Genome Sequence and Gene Annotation of the Entomopathogenic Fungus Verticillium hemipterigenum.</title>
        <authorList>
            <person name="Horn F."/>
            <person name="Habel A."/>
            <person name="Scharf D.H."/>
            <person name="Dworschak J."/>
            <person name="Brakhage A.A."/>
            <person name="Guthke R."/>
            <person name="Hertweck C."/>
            <person name="Linde J."/>
        </authorList>
    </citation>
    <scope>NUCLEOTIDE SEQUENCE [LARGE SCALE GENOMIC DNA]</scope>
</reference>
<dbReference type="Pfam" id="PF00082">
    <property type="entry name" value="Peptidase_S8"/>
    <property type="match status" value="1"/>
</dbReference>
<dbReference type="PRINTS" id="PR00723">
    <property type="entry name" value="SUBTILISIN"/>
</dbReference>
<dbReference type="PROSITE" id="PS00138">
    <property type="entry name" value="SUBTILASE_SER"/>
    <property type="match status" value="1"/>
</dbReference>
<feature type="active site" description="Charge relay system" evidence="5">
    <location>
        <position position="612"/>
    </location>
</feature>
<dbReference type="CDD" id="cd00306">
    <property type="entry name" value="Peptidases_S8_S53"/>
    <property type="match status" value="1"/>
</dbReference>
<evidence type="ECO:0000256" key="4">
    <source>
        <dbReference type="ARBA" id="ARBA00022825"/>
    </source>
</evidence>
<evidence type="ECO:0000256" key="5">
    <source>
        <dbReference type="PROSITE-ProRule" id="PRU01240"/>
    </source>
</evidence>
<dbReference type="InterPro" id="IPR000209">
    <property type="entry name" value="Peptidase_S8/S53_dom"/>
</dbReference>
<keyword evidence="2 5" id="KW-0645">Protease</keyword>
<sequence>MEAIYNFAGFSVPTTPPECNAEEALRLLAAVLPTFVAVAKTVAANLSDSNQQERSDIKETENFYCEYIAKTFGINAFLETSDLDSASTWPEATIKLFRQLLHSLDAAFVSASKCIGIVEMHRELGFERRKNESHPNLRALFRILPEDNEWSENSLAMLIQFIRPYKKRSVDRATILGYLDLAFDLLMDMHLQRADAPECPRHFAKYPVKHVRRFSKILFDVLGKSWCCDCNTRFHLQRAMKLNLTQHQRFETVSLRGNSLAQQDALFRIMFPTKHISPRWQDTDVIVKERISRGKFKTEINKNFCGIIENTKSNIVPNIMVYEQRLWQMRPAIDPSGPIKIPDGEFMTLAELLKQPQGRASLLSTIPFKERVVLSIIIVTTFLHFYKIDEHDLQATLTIDTICFQVKHHSFSIQRPYLNIQFMRDSVQPKLDELPEVHCLPDVLSLGILLLQVLRGTPLEMLDNQDRCWQALSARDSWRKFQGRASAGTVPYGCFEATSACLDPTQLQDNGLDLIDTKDESIRQYVFERVLYPLEEVLLDIYNIPLRSLCDTNNETHGEEAIVLTQLTEKEIAGRGWRRQLEGVHNAMYHSFSKRLSKDQQREHSVKIAILDTGLQLADALQENYIAEGRISSADCKSFCTSEWNFDTDGHGSCIAQIILDAAPHAEVYIAKICERRKDFKNRHAIEVQSRIAQAIYHATTVWEVDVIIMSFGFDERVAVINQAMEQSTRARKQPLYFAATCNDAAHKGIAWPAREANVFGISSTDGDGHISTFNPHDNEAHPIFYAFGDGVEVQCKDANGNFSTKFISGTSFATPIAAALVANLLTCVRLGIKTLSPEDAAIYADLPRELQQMNNMVKVMRHCMQTKNQQKQSSLLPWDLLKSPAYGDGGLLQTVLNTLNKC</sequence>
<name>A0A0A1SV04_9HYPO</name>
<dbReference type="Pfam" id="PF24476">
    <property type="entry name" value="DUF7580"/>
    <property type="match status" value="1"/>
</dbReference>
<dbReference type="Proteomes" id="UP000039046">
    <property type="component" value="Unassembled WGS sequence"/>
</dbReference>
<dbReference type="PANTHER" id="PTHR43806:SF67">
    <property type="entry name" value="EGF-LIKE DOMAIN-CONTAINING PROTEIN"/>
    <property type="match status" value="1"/>
</dbReference>
<comment type="similarity">
    <text evidence="1 5 6">Belongs to the peptidase S8 family.</text>
</comment>
<evidence type="ECO:0000256" key="3">
    <source>
        <dbReference type="ARBA" id="ARBA00022801"/>
    </source>
</evidence>
<dbReference type="PANTHER" id="PTHR43806">
    <property type="entry name" value="PEPTIDASE S8"/>
    <property type="match status" value="1"/>
</dbReference>
<dbReference type="EMBL" id="CDHN01000002">
    <property type="protein sequence ID" value="CEJ87216.1"/>
    <property type="molecule type" value="Genomic_DNA"/>
</dbReference>
<evidence type="ECO:0000313" key="10">
    <source>
        <dbReference type="Proteomes" id="UP000039046"/>
    </source>
</evidence>
<dbReference type="HOGENOM" id="CLU_321099_0_0_1"/>
<dbReference type="InterPro" id="IPR015500">
    <property type="entry name" value="Peptidase_S8_subtilisin-rel"/>
</dbReference>
<organism evidence="9 10">
    <name type="scientific">[Torrubiella] hemipterigena</name>
    <dbReference type="NCBI Taxonomy" id="1531966"/>
    <lineage>
        <taxon>Eukaryota</taxon>
        <taxon>Fungi</taxon>
        <taxon>Dikarya</taxon>
        <taxon>Ascomycota</taxon>
        <taxon>Pezizomycotina</taxon>
        <taxon>Sordariomycetes</taxon>
        <taxon>Hypocreomycetidae</taxon>
        <taxon>Hypocreales</taxon>
        <taxon>Clavicipitaceae</taxon>
        <taxon>Clavicipitaceae incertae sedis</taxon>
        <taxon>'Torrubiella' clade</taxon>
    </lineage>
</organism>
<accession>A0A0A1SV04</accession>
<dbReference type="PROSITE" id="PS00136">
    <property type="entry name" value="SUBTILASE_ASP"/>
    <property type="match status" value="1"/>
</dbReference>
<feature type="active site" description="Charge relay system" evidence="5">
    <location>
        <position position="812"/>
    </location>
</feature>
<dbReference type="Gene3D" id="3.40.50.200">
    <property type="entry name" value="Peptidase S8/S53 domain"/>
    <property type="match status" value="1"/>
</dbReference>
<evidence type="ECO:0000256" key="2">
    <source>
        <dbReference type="ARBA" id="ARBA00022670"/>
    </source>
</evidence>
<keyword evidence="4 5" id="KW-0720">Serine protease</keyword>
<keyword evidence="3 5" id="KW-0378">Hydrolase</keyword>
<feature type="active site" description="Charge relay system" evidence="5">
    <location>
        <position position="651"/>
    </location>
</feature>
<dbReference type="SUPFAM" id="SSF52743">
    <property type="entry name" value="Subtilisin-like"/>
    <property type="match status" value="1"/>
</dbReference>
<dbReference type="GO" id="GO:0004252">
    <property type="term" value="F:serine-type endopeptidase activity"/>
    <property type="evidence" value="ECO:0007669"/>
    <property type="project" value="UniProtKB-UniRule"/>
</dbReference>
<dbReference type="OrthoDB" id="4941554at2759"/>
<feature type="domain" description="DUF7580" evidence="8">
    <location>
        <begin position="210"/>
        <end position="537"/>
    </location>
</feature>
<dbReference type="InterPro" id="IPR056002">
    <property type="entry name" value="DUF7580"/>
</dbReference>
<dbReference type="PROSITE" id="PS51892">
    <property type="entry name" value="SUBTILASE"/>
    <property type="match status" value="1"/>
</dbReference>
<keyword evidence="10" id="KW-1185">Reference proteome</keyword>